<evidence type="ECO:0000256" key="2">
    <source>
        <dbReference type="SAM" id="SignalP"/>
    </source>
</evidence>
<name>A0A940RWP4_9ACTN</name>
<sequence length="291" mass="29523">MQKQGIATVGIAALLALTAACGTESGTSATGAGTDSSAPASADPSGSAVRTDLPLTGVRWKVDSLTVAGATPAVPAAATMEIDRDGRISLGTGCNGYSGRVRVEGDEITVVSGLNRTFVGCSMYLERYEEAIGDAFKGTLKAHVTGRAADDRELVLTSPGKPATRITLTTRPDAPLVGTAWTVDALTSTRSSTTLPKGTEGKAHFTFEHGSVSGSLGCNSFHAPAKVSGSKVTFGPVISTKMACSPALSELEQGILKVLKGTVTVQTSHKALFLKGEDGAGLAAVARGVDG</sequence>
<protein>
    <submittedName>
        <fullName evidence="4">META domain-containing protein</fullName>
    </submittedName>
</protein>
<evidence type="ECO:0000313" key="4">
    <source>
        <dbReference type="EMBL" id="MBP0459685.1"/>
    </source>
</evidence>
<dbReference type="RefSeq" id="WP_209341736.1">
    <property type="nucleotide sequence ID" value="NZ_JAGIQL010000082.1"/>
</dbReference>
<dbReference type="PANTHER" id="PTHR35535">
    <property type="entry name" value="HEAT SHOCK PROTEIN HSLJ"/>
    <property type="match status" value="1"/>
</dbReference>
<dbReference type="PANTHER" id="PTHR35535:SF2">
    <property type="entry name" value="DUF306 DOMAIN-CONTAINING PROTEIN"/>
    <property type="match status" value="1"/>
</dbReference>
<feature type="signal peptide" evidence="2">
    <location>
        <begin position="1"/>
        <end position="22"/>
    </location>
</feature>
<organism evidence="4 5">
    <name type="scientific">Streptomyces montanisoli</name>
    <dbReference type="NCBI Taxonomy" id="2798581"/>
    <lineage>
        <taxon>Bacteria</taxon>
        <taxon>Bacillati</taxon>
        <taxon>Actinomycetota</taxon>
        <taxon>Actinomycetes</taxon>
        <taxon>Kitasatosporales</taxon>
        <taxon>Streptomycetaceae</taxon>
        <taxon>Streptomyces</taxon>
    </lineage>
</organism>
<feature type="domain" description="DUF306" evidence="3">
    <location>
        <begin position="174"/>
        <end position="284"/>
    </location>
</feature>
<dbReference type="Gene3D" id="2.40.128.270">
    <property type="match status" value="2"/>
</dbReference>
<evidence type="ECO:0000259" key="3">
    <source>
        <dbReference type="Pfam" id="PF03724"/>
    </source>
</evidence>
<dbReference type="Proteomes" id="UP000670475">
    <property type="component" value="Unassembled WGS sequence"/>
</dbReference>
<gene>
    <name evidence="4" type="ORF">JFN87_19590</name>
</gene>
<feature type="chain" id="PRO_5037788428" evidence="2">
    <location>
        <begin position="23"/>
        <end position="291"/>
    </location>
</feature>
<evidence type="ECO:0000256" key="1">
    <source>
        <dbReference type="SAM" id="MobiDB-lite"/>
    </source>
</evidence>
<feature type="domain" description="DUF306" evidence="3">
    <location>
        <begin position="54"/>
        <end position="158"/>
    </location>
</feature>
<accession>A0A940RWP4</accession>
<keyword evidence="2" id="KW-0732">Signal</keyword>
<keyword evidence="5" id="KW-1185">Reference proteome</keyword>
<dbReference type="Pfam" id="PF03724">
    <property type="entry name" value="META"/>
    <property type="match status" value="2"/>
</dbReference>
<dbReference type="InterPro" id="IPR038670">
    <property type="entry name" value="HslJ-like_sf"/>
</dbReference>
<feature type="region of interest" description="Disordered" evidence="1">
    <location>
        <begin position="26"/>
        <end position="49"/>
    </location>
</feature>
<dbReference type="PROSITE" id="PS51257">
    <property type="entry name" value="PROKAR_LIPOPROTEIN"/>
    <property type="match status" value="1"/>
</dbReference>
<reference evidence="4" key="1">
    <citation type="submission" date="2021-03" db="EMBL/GenBank/DDBJ databases">
        <title>Whole genome sequence of Streptomyces bomunensis MMS17-BM035.</title>
        <authorList>
            <person name="Lee J.H."/>
        </authorList>
    </citation>
    <scope>NUCLEOTIDE SEQUENCE</scope>
    <source>
        <strain evidence="4">MMS17-BM035</strain>
    </source>
</reference>
<comment type="caution">
    <text evidence="4">The sequence shown here is derived from an EMBL/GenBank/DDBJ whole genome shotgun (WGS) entry which is preliminary data.</text>
</comment>
<proteinExistence type="predicted"/>
<dbReference type="AlphaFoldDB" id="A0A940RWP4"/>
<dbReference type="InterPro" id="IPR005184">
    <property type="entry name" value="DUF306_Meta_HslJ"/>
</dbReference>
<feature type="compositionally biased region" description="Low complexity" evidence="1">
    <location>
        <begin position="26"/>
        <end position="48"/>
    </location>
</feature>
<dbReference type="InterPro" id="IPR053147">
    <property type="entry name" value="Hsp_HslJ-like"/>
</dbReference>
<evidence type="ECO:0000313" key="5">
    <source>
        <dbReference type="Proteomes" id="UP000670475"/>
    </source>
</evidence>
<dbReference type="EMBL" id="JAGIQL010000082">
    <property type="protein sequence ID" value="MBP0459685.1"/>
    <property type="molecule type" value="Genomic_DNA"/>
</dbReference>